<keyword evidence="1" id="KW-1133">Transmembrane helix</keyword>
<organism evidence="2 3">
    <name type="scientific">Artemia franciscana</name>
    <name type="common">Brine shrimp</name>
    <name type="synonym">Artemia sanfranciscana</name>
    <dbReference type="NCBI Taxonomy" id="6661"/>
    <lineage>
        <taxon>Eukaryota</taxon>
        <taxon>Metazoa</taxon>
        <taxon>Ecdysozoa</taxon>
        <taxon>Arthropoda</taxon>
        <taxon>Crustacea</taxon>
        <taxon>Branchiopoda</taxon>
        <taxon>Anostraca</taxon>
        <taxon>Artemiidae</taxon>
        <taxon>Artemia</taxon>
    </lineage>
</organism>
<feature type="non-terminal residue" evidence="2">
    <location>
        <position position="434"/>
    </location>
</feature>
<protein>
    <submittedName>
        <fullName evidence="2">Uncharacterized protein</fullName>
    </submittedName>
</protein>
<dbReference type="AlphaFoldDB" id="A0AA88HS62"/>
<feature type="transmembrane region" description="Helical" evidence="1">
    <location>
        <begin position="298"/>
        <end position="324"/>
    </location>
</feature>
<dbReference type="PANTHER" id="PTHR12246">
    <property type="entry name" value="PALMITOYLTRANSFERASE ZDHHC16"/>
    <property type="match status" value="1"/>
</dbReference>
<evidence type="ECO:0000256" key="1">
    <source>
        <dbReference type="SAM" id="Phobius"/>
    </source>
</evidence>
<evidence type="ECO:0000313" key="3">
    <source>
        <dbReference type="Proteomes" id="UP001187531"/>
    </source>
</evidence>
<dbReference type="Proteomes" id="UP001187531">
    <property type="component" value="Unassembled WGS sequence"/>
</dbReference>
<dbReference type="GO" id="GO:0016409">
    <property type="term" value="F:palmitoyltransferase activity"/>
    <property type="evidence" value="ECO:0007669"/>
    <property type="project" value="InterPro"/>
</dbReference>
<feature type="non-terminal residue" evidence="2">
    <location>
        <position position="1"/>
    </location>
</feature>
<keyword evidence="1" id="KW-0472">Membrane</keyword>
<reference evidence="2" key="1">
    <citation type="submission" date="2023-07" db="EMBL/GenBank/DDBJ databases">
        <title>Chromosome-level genome assembly of Artemia franciscana.</title>
        <authorList>
            <person name="Jo E."/>
        </authorList>
    </citation>
    <scope>NUCLEOTIDE SEQUENCE</scope>
    <source>
        <tissue evidence="2">Whole body</tissue>
    </source>
</reference>
<accession>A0AA88HS62</accession>
<feature type="transmembrane region" description="Helical" evidence="1">
    <location>
        <begin position="330"/>
        <end position="348"/>
    </location>
</feature>
<evidence type="ECO:0000313" key="2">
    <source>
        <dbReference type="EMBL" id="KAK2712941.1"/>
    </source>
</evidence>
<gene>
    <name evidence="2" type="ORF">QYM36_011591</name>
</gene>
<comment type="caution">
    <text evidence="2">The sequence shown here is derived from an EMBL/GenBank/DDBJ whole genome shotgun (WGS) entry which is preliminary data.</text>
</comment>
<name>A0AA88HS62_ARTSF</name>
<dbReference type="EMBL" id="JAVRJZ010000015">
    <property type="protein sequence ID" value="KAK2712941.1"/>
    <property type="molecule type" value="Genomic_DNA"/>
</dbReference>
<feature type="transmembrane region" description="Helical" evidence="1">
    <location>
        <begin position="385"/>
        <end position="405"/>
    </location>
</feature>
<proteinExistence type="predicted"/>
<keyword evidence="1" id="KW-0812">Transmembrane</keyword>
<dbReference type="InterPro" id="IPR039859">
    <property type="entry name" value="PFA4/ZDH16/20/ERF2-like"/>
</dbReference>
<sequence>YLSRLLAIEDQCINLMFVITGLRLPLRQDDEQPYRDYNSEIKRLDEKLKNECKIIEAEKICDTVNENAKETHVKAVAILDENVNVDNTDVETRNIIQGQKKRIARTKKVRSLKSEERASSPPELVSIHVERTICEWFTLDTLKYLLGEKIVNDVLVAKGKTVTVESFGVDNGAIDRLLERLDHMGVQEGIADSHDEKEIEAVKEPLPSLEHLQKETREDIAKVYALLRGKMVIERPDNDQVQKVRIVAIKPKLVIPDLLRTLDFGDPNIDAELRDLLSTFNTEYCAWARSLELDRVGLIILVAGIAILLFFVVSIAHIIGIPFWWDRSPLATIIIISIGYWLLINVLFHYTMAVRTDPGHPDNLVESHAIENQAPRPRNWRRSAIVFEALITVAVFLALGALTLWHTRLITRNETSIEALENSDVRNKMKESGK</sequence>
<keyword evidence="3" id="KW-1185">Reference proteome</keyword>